<evidence type="ECO:0000313" key="4">
    <source>
        <dbReference type="Proteomes" id="UP000068016"/>
    </source>
</evidence>
<feature type="transmembrane region" description="Helical" evidence="1">
    <location>
        <begin position="108"/>
        <end position="129"/>
    </location>
</feature>
<comment type="subunit">
    <text evidence="1">Homoheptamer.</text>
</comment>
<dbReference type="Gene3D" id="1.10.287.1260">
    <property type="match status" value="1"/>
</dbReference>
<evidence type="ECO:0000313" key="3">
    <source>
        <dbReference type="EMBL" id="KWN12472.1"/>
    </source>
</evidence>
<evidence type="ECO:0000313" key="2">
    <source>
        <dbReference type="EMBL" id="KAB0659885.1"/>
    </source>
</evidence>
<keyword evidence="1" id="KW-0812">Transmembrane</keyword>
<name>A0A108EJF4_9BURK</name>
<comment type="function">
    <text evidence="1">Mechanosensitive channel that participates in the regulation of osmotic pressure changes within the cell, opening in response to stretch forces in the membrane lipid bilayer, without the need for other proteins. Contributes to normal resistance to hypoosmotic shock. Forms an ion channel of 1.0 nanosiemens conductance with a slight preference for anions.</text>
</comment>
<dbReference type="EMBL" id="VZOL01000406">
    <property type="protein sequence ID" value="KAB0659885.1"/>
    <property type="molecule type" value="Genomic_DNA"/>
</dbReference>
<feature type="transmembrane region" description="Helical" evidence="1">
    <location>
        <begin position="197"/>
        <end position="216"/>
    </location>
</feature>
<dbReference type="PANTHER" id="PTHR30221">
    <property type="entry name" value="SMALL-CONDUCTANCE MECHANOSENSITIVE CHANNEL"/>
    <property type="match status" value="1"/>
</dbReference>
<dbReference type="EMBL" id="LPLZ01000056">
    <property type="protein sequence ID" value="KWN12472.1"/>
    <property type="molecule type" value="Genomic_DNA"/>
</dbReference>
<protein>
    <recommendedName>
        <fullName evidence="1">Small-conductance mechanosensitive channel</fullName>
    </recommendedName>
</protein>
<dbReference type="GO" id="GO:0005886">
    <property type="term" value="C:plasma membrane"/>
    <property type="evidence" value="ECO:0007669"/>
    <property type="project" value="UniProtKB-SubCell"/>
</dbReference>
<dbReference type="Proteomes" id="UP000473571">
    <property type="component" value="Unassembled WGS sequence"/>
</dbReference>
<dbReference type="RefSeq" id="WP_059452694.1">
    <property type="nucleotide sequence ID" value="NZ_CABVPO010000034.1"/>
</dbReference>
<keyword evidence="1" id="KW-1133">Transmembrane helix</keyword>
<keyword evidence="1" id="KW-0997">Cell inner membrane</keyword>
<keyword evidence="1" id="KW-1003">Cell membrane</keyword>
<dbReference type="GO" id="GO:0008381">
    <property type="term" value="F:mechanosensitive monoatomic ion channel activity"/>
    <property type="evidence" value="ECO:0007669"/>
    <property type="project" value="InterPro"/>
</dbReference>
<organism evidence="3 4">
    <name type="scientific">Burkholderia territorii</name>
    <dbReference type="NCBI Taxonomy" id="1503055"/>
    <lineage>
        <taxon>Bacteria</taxon>
        <taxon>Pseudomonadati</taxon>
        <taxon>Pseudomonadota</taxon>
        <taxon>Betaproteobacteria</taxon>
        <taxon>Burkholderiales</taxon>
        <taxon>Burkholderiaceae</taxon>
        <taxon>Burkholderia</taxon>
        <taxon>Burkholderia cepacia complex</taxon>
    </lineage>
</organism>
<evidence type="ECO:0000313" key="5">
    <source>
        <dbReference type="Proteomes" id="UP000473571"/>
    </source>
</evidence>
<feature type="transmembrane region" description="Helical" evidence="1">
    <location>
        <begin position="444"/>
        <end position="466"/>
    </location>
</feature>
<feature type="transmembrane region" description="Helical" evidence="1">
    <location>
        <begin position="21"/>
        <end position="47"/>
    </location>
</feature>
<dbReference type="InterPro" id="IPR045275">
    <property type="entry name" value="MscS_archaea/bacteria_type"/>
</dbReference>
<sequence>MDASSFITSLQTTLGGYLPKIAGAIGILVIGWLIAVAVRAGALRLLSALKVDQRINESTGQGACVERIIAGGLFWLVLLVTAVGIFNVLNLYAVSNPFSLLVTHIVNYLPNLIGGAALTLIAWLIASLLRSLANRALKASKVDDKLSESAGMQPMSGYLGDVLFWLVILMFLPAILASFALSGLLSPVQGMVDKLLAIVPNLFAAAVIGFVGWIVARVLRGLVTNLLVAAGADRLTQGLDSPTPVRVSSLVGTIVYVFVFVPTLISALDALKIDAISIPATNMLNQFLGAVPDIVAAIVIVLVTFYFARFVASLAQKLLEAAGVDGLPAVLGVERVFSGILQPSVLVARLIVFFAMLFASVEAANRLGFTQVRDVVTLFIEFGGHVLMGGVILVIGVWLAGLARRVIEQADREHSVLFARIAQFAILGLVFAMGLRAMGIANEIVQLAFGLVLGAIAVAVALSFGLGGREAAGKLLDRWFNQRGGGQSGQ</sequence>
<evidence type="ECO:0000256" key="1">
    <source>
        <dbReference type="RuleBase" id="RU369025"/>
    </source>
</evidence>
<feature type="transmembrane region" description="Helical" evidence="1">
    <location>
        <begin position="162"/>
        <end position="185"/>
    </location>
</feature>
<comment type="caution">
    <text evidence="3">The sequence shown here is derived from an EMBL/GenBank/DDBJ whole genome shotgun (WGS) entry which is preliminary data.</text>
</comment>
<gene>
    <name evidence="2" type="ORF">F7R13_23190</name>
    <name evidence="3" type="ORF">WT83_00680</name>
</gene>
<feature type="transmembrane region" description="Helical" evidence="1">
    <location>
        <begin position="247"/>
        <end position="267"/>
    </location>
</feature>
<comment type="similarity">
    <text evidence="1">Belongs to the MscS (TC 1.A.23) family.</text>
</comment>
<dbReference type="PANTHER" id="PTHR30221:SF1">
    <property type="entry name" value="SMALL-CONDUCTANCE MECHANOSENSITIVE CHANNEL"/>
    <property type="match status" value="1"/>
</dbReference>
<dbReference type="InterPro" id="IPR008910">
    <property type="entry name" value="MSC_TM_helix"/>
</dbReference>
<proteinExistence type="inferred from homology"/>
<keyword evidence="1" id="KW-0406">Ion transport</keyword>
<dbReference type="Proteomes" id="UP000068016">
    <property type="component" value="Unassembled WGS sequence"/>
</dbReference>
<comment type="caution">
    <text evidence="1">Lacks conserved residue(s) required for the propagation of feature annotation.</text>
</comment>
<feature type="transmembrane region" description="Helical" evidence="1">
    <location>
        <begin position="345"/>
        <end position="364"/>
    </location>
</feature>
<keyword evidence="1" id="KW-0472">Membrane</keyword>
<dbReference type="AlphaFoldDB" id="A0A108EJF4"/>
<feature type="transmembrane region" description="Helical" evidence="1">
    <location>
        <begin position="68"/>
        <end position="88"/>
    </location>
</feature>
<keyword evidence="1" id="KW-0407">Ion channel</keyword>
<feature type="transmembrane region" description="Helical" evidence="1">
    <location>
        <begin position="287"/>
        <end position="308"/>
    </location>
</feature>
<feature type="transmembrane region" description="Helical" evidence="1">
    <location>
        <begin position="415"/>
        <end position="438"/>
    </location>
</feature>
<accession>A0A108EJF4</accession>
<reference evidence="2 5" key="2">
    <citation type="submission" date="2019-09" db="EMBL/GenBank/DDBJ databases">
        <title>Draft genome sequences of 48 bacterial type strains from the CCUG.</title>
        <authorList>
            <person name="Tunovic T."/>
            <person name="Pineiro-Iglesias B."/>
            <person name="Unosson C."/>
            <person name="Inganas E."/>
            <person name="Ohlen M."/>
            <person name="Cardew S."/>
            <person name="Jensie-Markopoulos S."/>
            <person name="Salva-Serra F."/>
            <person name="Jaen-Luchoro D."/>
            <person name="Karlsson R."/>
            <person name="Svensson-Stadler L."/>
            <person name="Chun J."/>
            <person name="Moore E."/>
        </authorList>
    </citation>
    <scope>NUCLEOTIDE SEQUENCE [LARGE SCALE GENOMIC DNA]</scope>
    <source>
        <strain evidence="2 5">CCUG 65687</strain>
    </source>
</reference>
<dbReference type="NCBIfam" id="NF033912">
    <property type="entry name" value="msc"/>
    <property type="match status" value="1"/>
</dbReference>
<feature type="transmembrane region" description="Helical" evidence="1">
    <location>
        <begin position="384"/>
        <end position="403"/>
    </location>
</feature>
<keyword evidence="1" id="KW-0813">Transport</keyword>
<comment type="subcellular location">
    <subcellularLocation>
        <location evidence="1">Cell inner membrane</location>
        <topology evidence="1">Multi-pass membrane protein</topology>
    </subcellularLocation>
</comment>
<dbReference type="Pfam" id="PF05552">
    <property type="entry name" value="MS_channel_1st_1"/>
    <property type="match status" value="4"/>
</dbReference>
<reference evidence="3 4" key="1">
    <citation type="submission" date="2015-11" db="EMBL/GenBank/DDBJ databases">
        <title>Expanding the genomic diversity of Burkholderia species for the development of highly accurate diagnostics.</title>
        <authorList>
            <person name="Sahl J."/>
            <person name="Keim P."/>
            <person name="Wagner D."/>
        </authorList>
    </citation>
    <scope>NUCLEOTIDE SEQUENCE [LARGE SCALE GENOMIC DNA]</scope>
    <source>
        <strain evidence="3 4">MSMB793WGS</strain>
    </source>
</reference>